<dbReference type="PATRIC" id="fig|888816.3.peg.1490"/>
<protein>
    <submittedName>
        <fullName evidence="1">Lipoprotein</fullName>
    </submittedName>
</protein>
<name>F3URR5_STRSA</name>
<comment type="caution">
    <text evidence="1">The sequence shown here is derived from an EMBL/GenBank/DDBJ whole genome shotgun (WGS) entry which is preliminary data.</text>
</comment>
<accession>F3URR5</accession>
<reference evidence="1 2" key="1">
    <citation type="submission" date="2011-03" db="EMBL/GenBank/DDBJ databases">
        <authorList>
            <person name="Muzny D."/>
            <person name="Qin X."/>
            <person name="Deng J."/>
            <person name="Jiang H."/>
            <person name="Liu Y."/>
            <person name="Qu J."/>
            <person name="Song X.-Z."/>
            <person name="Zhang L."/>
            <person name="Thornton R."/>
            <person name="Coyle M."/>
            <person name="Francisco L."/>
            <person name="Jackson L."/>
            <person name="Javaid M."/>
            <person name="Korchina V."/>
            <person name="Kovar C."/>
            <person name="Mata R."/>
            <person name="Mathew T."/>
            <person name="Ngo R."/>
            <person name="Nguyen L."/>
            <person name="Nguyen N."/>
            <person name="Okwuonu G."/>
            <person name="Ongeri F."/>
            <person name="Pham C."/>
            <person name="Simmons D."/>
            <person name="Wilczek-Boney K."/>
            <person name="Hale W."/>
            <person name="Jakkamsetti A."/>
            <person name="Pham P."/>
            <person name="Ruth R."/>
            <person name="San Lucas F."/>
            <person name="Warren J."/>
            <person name="Zhang J."/>
            <person name="Zhao Z."/>
            <person name="Zhou C."/>
            <person name="Zhu D."/>
            <person name="Lee S."/>
            <person name="Bess C."/>
            <person name="Blankenburg K."/>
            <person name="Forbes L."/>
            <person name="Fu Q."/>
            <person name="Gubbala S."/>
            <person name="Hirani K."/>
            <person name="Jayaseelan J.C."/>
            <person name="Lara F."/>
            <person name="Munidasa M."/>
            <person name="Palculict T."/>
            <person name="Patil S."/>
            <person name="Pu L.-L."/>
            <person name="Saada N."/>
            <person name="Tang L."/>
            <person name="Weissenberger G."/>
            <person name="Zhu Y."/>
            <person name="Hemphill L."/>
            <person name="Shang Y."/>
            <person name="Youmans B."/>
            <person name="Ayvaz T."/>
            <person name="Ross M."/>
            <person name="Santibanez J."/>
            <person name="Aqrawi P."/>
            <person name="Gross S."/>
            <person name="Joshi V."/>
            <person name="Fowler G."/>
            <person name="Nazareth L."/>
            <person name="Reid J."/>
            <person name="Worley K."/>
            <person name="Petrosino J."/>
            <person name="Highlander S."/>
            <person name="Gibbs R."/>
        </authorList>
    </citation>
    <scope>NUCLEOTIDE SEQUENCE [LARGE SCALE GENOMIC DNA]</scope>
    <source>
        <strain evidence="1 2">SK355</strain>
    </source>
</reference>
<dbReference type="eggNOG" id="ENOG5030CQB">
    <property type="taxonomic scope" value="Bacteria"/>
</dbReference>
<gene>
    <name evidence="1" type="ORF">HMPREF9389_1523</name>
</gene>
<keyword evidence="1" id="KW-0449">Lipoprotein</keyword>
<dbReference type="STRING" id="888816.HMPREF9389_1523"/>
<organism evidence="1 2">
    <name type="scientific">Streptococcus sanguinis SK355</name>
    <dbReference type="NCBI Taxonomy" id="888816"/>
    <lineage>
        <taxon>Bacteria</taxon>
        <taxon>Bacillati</taxon>
        <taxon>Bacillota</taxon>
        <taxon>Bacilli</taxon>
        <taxon>Lactobacillales</taxon>
        <taxon>Streptococcaceae</taxon>
        <taxon>Streptococcus</taxon>
    </lineage>
</organism>
<sequence length="157" mass="17667">MIVTSLYFGGQMMKKSKIAILSIVSLTATIVIGGTIITVQNKNLFTNRTTQEKKKEQDPREKQLAYLKEHEEEIKEFVKSQNSKIESVQIDWNQTRWEDIGNGTPQGGGEVVSIFGEFNNLKDSDWNVLIEIKDGKVDLESMGISNGIRLGGDLFEQ</sequence>
<proteinExistence type="predicted"/>
<dbReference type="AlphaFoldDB" id="F3URR5"/>
<dbReference type="Proteomes" id="UP000005589">
    <property type="component" value="Unassembled WGS sequence"/>
</dbReference>
<dbReference type="HOGENOM" id="CLU_133306_1_0_9"/>
<dbReference type="EMBL" id="AFFN01000022">
    <property type="protein sequence ID" value="EGJ39665.1"/>
    <property type="molecule type" value="Genomic_DNA"/>
</dbReference>
<evidence type="ECO:0000313" key="1">
    <source>
        <dbReference type="EMBL" id="EGJ39665.1"/>
    </source>
</evidence>
<evidence type="ECO:0000313" key="2">
    <source>
        <dbReference type="Proteomes" id="UP000005589"/>
    </source>
</evidence>